<dbReference type="STRING" id="457570.Nther_2642"/>
<gene>
    <name evidence="10" type="ordered locus">Nther_2642</name>
</gene>
<dbReference type="HOGENOM" id="CLU_028518_1_1_9"/>
<evidence type="ECO:0000256" key="8">
    <source>
        <dbReference type="SAM" id="MobiDB-lite"/>
    </source>
</evidence>
<reference evidence="10 11" key="1">
    <citation type="submission" date="2008-04" db="EMBL/GenBank/DDBJ databases">
        <title>Complete sequence of chromosome of Natranaerobius thermophilus JW/NM-WN-LF.</title>
        <authorList>
            <consortium name="US DOE Joint Genome Institute"/>
            <person name="Copeland A."/>
            <person name="Lucas S."/>
            <person name="Lapidus A."/>
            <person name="Glavina del Rio T."/>
            <person name="Dalin E."/>
            <person name="Tice H."/>
            <person name="Bruce D."/>
            <person name="Goodwin L."/>
            <person name="Pitluck S."/>
            <person name="Chertkov O."/>
            <person name="Brettin T."/>
            <person name="Detter J.C."/>
            <person name="Han C."/>
            <person name="Kuske C.R."/>
            <person name="Schmutz J."/>
            <person name="Larimer F."/>
            <person name="Land M."/>
            <person name="Hauser L."/>
            <person name="Kyrpides N."/>
            <person name="Lykidis A."/>
            <person name="Mesbah N.M."/>
            <person name="Wiegel J."/>
        </authorList>
    </citation>
    <scope>NUCLEOTIDE SEQUENCE [LARGE SCALE GENOMIC DNA]</scope>
    <source>
        <strain evidence="11">ATCC BAA-1301 / DSM 18059 / JW/NM-WN-LF</strain>
    </source>
</reference>
<evidence type="ECO:0000256" key="6">
    <source>
        <dbReference type="ARBA" id="ARBA00023136"/>
    </source>
</evidence>
<feature type="transmembrane region" description="Helical" evidence="7">
    <location>
        <begin position="40"/>
        <end position="62"/>
    </location>
</feature>
<dbReference type="PANTHER" id="PTHR43386">
    <property type="entry name" value="OLIGOPEPTIDE TRANSPORT SYSTEM PERMEASE PROTEIN APPC"/>
    <property type="match status" value="1"/>
</dbReference>
<comment type="subcellular location">
    <subcellularLocation>
        <location evidence="1 7">Cell membrane</location>
        <topology evidence="1 7">Multi-pass membrane protein</topology>
    </subcellularLocation>
</comment>
<dbReference type="InterPro" id="IPR050366">
    <property type="entry name" value="BP-dependent_transpt_permease"/>
</dbReference>
<evidence type="ECO:0000256" key="4">
    <source>
        <dbReference type="ARBA" id="ARBA00022692"/>
    </source>
</evidence>
<evidence type="ECO:0000256" key="1">
    <source>
        <dbReference type="ARBA" id="ARBA00004651"/>
    </source>
</evidence>
<keyword evidence="5 7" id="KW-1133">Transmembrane helix</keyword>
<dbReference type="CDD" id="cd06261">
    <property type="entry name" value="TM_PBP2"/>
    <property type="match status" value="1"/>
</dbReference>
<keyword evidence="2 7" id="KW-0813">Transport</keyword>
<keyword evidence="4 7" id="KW-0812">Transmembrane</keyword>
<name>B2A291_NATTJ</name>
<feature type="transmembrane region" description="Helical" evidence="7">
    <location>
        <begin position="273"/>
        <end position="297"/>
    </location>
</feature>
<evidence type="ECO:0000256" key="5">
    <source>
        <dbReference type="ARBA" id="ARBA00022989"/>
    </source>
</evidence>
<organism evidence="10 11">
    <name type="scientific">Natranaerobius thermophilus (strain ATCC BAA-1301 / DSM 18059 / JW/NM-WN-LF)</name>
    <dbReference type="NCBI Taxonomy" id="457570"/>
    <lineage>
        <taxon>Bacteria</taxon>
        <taxon>Bacillati</taxon>
        <taxon>Bacillota</taxon>
        <taxon>Clostridia</taxon>
        <taxon>Natranaerobiales</taxon>
        <taxon>Natranaerobiaceae</taxon>
        <taxon>Natranaerobius</taxon>
    </lineage>
</organism>
<evidence type="ECO:0000256" key="2">
    <source>
        <dbReference type="ARBA" id="ARBA00022448"/>
    </source>
</evidence>
<feature type="compositionally biased region" description="Low complexity" evidence="8">
    <location>
        <begin position="7"/>
        <end position="18"/>
    </location>
</feature>
<evidence type="ECO:0000313" key="10">
    <source>
        <dbReference type="EMBL" id="ACB86197.1"/>
    </source>
</evidence>
<dbReference type="PROSITE" id="PS50928">
    <property type="entry name" value="ABC_TM1"/>
    <property type="match status" value="1"/>
</dbReference>
<feature type="transmembrane region" description="Helical" evidence="7">
    <location>
        <begin position="113"/>
        <end position="135"/>
    </location>
</feature>
<sequence length="310" mass="33618">MEEPKQVQKQGQTQNQDQTAVDKPSSILGDGIRQFAKNKLAVISFGVVILFILMGIFAPHIAPSNEDPIEPVLQRRLQPGIWEGNSETPLGTDSLGRDILTRLIYGAQISLRVGYVVIGITAVFGITIGLIAGYFGGKIDMIFMRFIDIMLSFPPLLLALVVVAILGAGLENAMLAIALVYIPQVARVVRSSVLKVREMPYIEACRAMGGSNFWIIISHVLPNILASAVVYLTLLLGDAILYTAALGFLGIGIDPATPEWGAMLSDGRDYLLVGGWWVTLFPGVMIALTVLSFNLFGDGLREAFDPKMDL</sequence>
<feature type="transmembrane region" description="Helical" evidence="7">
    <location>
        <begin position="228"/>
        <end position="253"/>
    </location>
</feature>
<dbReference type="PANTHER" id="PTHR43386:SF1">
    <property type="entry name" value="D,D-DIPEPTIDE TRANSPORT SYSTEM PERMEASE PROTEIN DDPC-RELATED"/>
    <property type="match status" value="1"/>
</dbReference>
<accession>B2A291</accession>
<dbReference type="Proteomes" id="UP000001683">
    <property type="component" value="Chromosome"/>
</dbReference>
<dbReference type="GO" id="GO:0055085">
    <property type="term" value="P:transmembrane transport"/>
    <property type="evidence" value="ECO:0007669"/>
    <property type="project" value="InterPro"/>
</dbReference>
<feature type="region of interest" description="Disordered" evidence="8">
    <location>
        <begin position="1"/>
        <end position="23"/>
    </location>
</feature>
<dbReference type="SUPFAM" id="SSF161098">
    <property type="entry name" value="MetI-like"/>
    <property type="match status" value="1"/>
</dbReference>
<protein>
    <submittedName>
        <fullName evidence="10">Binding-protein-dependent transport systems inner membrane component</fullName>
    </submittedName>
</protein>
<evidence type="ECO:0000256" key="3">
    <source>
        <dbReference type="ARBA" id="ARBA00022475"/>
    </source>
</evidence>
<dbReference type="GO" id="GO:0005886">
    <property type="term" value="C:plasma membrane"/>
    <property type="evidence" value="ECO:0007669"/>
    <property type="project" value="UniProtKB-SubCell"/>
</dbReference>
<dbReference type="eggNOG" id="COG1173">
    <property type="taxonomic scope" value="Bacteria"/>
</dbReference>
<dbReference type="InterPro" id="IPR035906">
    <property type="entry name" value="MetI-like_sf"/>
</dbReference>
<dbReference type="OrthoDB" id="9797852at2"/>
<dbReference type="Pfam" id="PF12911">
    <property type="entry name" value="OppC_N"/>
    <property type="match status" value="1"/>
</dbReference>
<dbReference type="Pfam" id="PF00528">
    <property type="entry name" value="BPD_transp_1"/>
    <property type="match status" value="1"/>
</dbReference>
<comment type="similarity">
    <text evidence="7">Belongs to the binding-protein-dependent transport system permease family.</text>
</comment>
<dbReference type="InterPro" id="IPR000515">
    <property type="entry name" value="MetI-like"/>
</dbReference>
<dbReference type="EMBL" id="CP001034">
    <property type="protein sequence ID" value="ACB86197.1"/>
    <property type="molecule type" value="Genomic_DNA"/>
</dbReference>
<dbReference type="Gene3D" id="1.10.3720.10">
    <property type="entry name" value="MetI-like"/>
    <property type="match status" value="1"/>
</dbReference>
<dbReference type="KEGG" id="nth:Nther_2642"/>
<feature type="transmembrane region" description="Helical" evidence="7">
    <location>
        <begin position="156"/>
        <end position="181"/>
    </location>
</feature>
<keyword evidence="11" id="KW-1185">Reference proteome</keyword>
<evidence type="ECO:0000313" key="11">
    <source>
        <dbReference type="Proteomes" id="UP000001683"/>
    </source>
</evidence>
<dbReference type="RefSeq" id="WP_012449035.1">
    <property type="nucleotide sequence ID" value="NC_010718.1"/>
</dbReference>
<dbReference type="InterPro" id="IPR025966">
    <property type="entry name" value="OppC_N"/>
</dbReference>
<evidence type="ECO:0000256" key="7">
    <source>
        <dbReference type="RuleBase" id="RU363032"/>
    </source>
</evidence>
<evidence type="ECO:0000259" key="9">
    <source>
        <dbReference type="PROSITE" id="PS50928"/>
    </source>
</evidence>
<proteinExistence type="inferred from homology"/>
<dbReference type="InParanoid" id="B2A291"/>
<keyword evidence="3" id="KW-1003">Cell membrane</keyword>
<dbReference type="AlphaFoldDB" id="B2A291"/>
<reference evidence="10 11" key="2">
    <citation type="journal article" date="2011" name="J. Bacteriol.">
        <title>Complete genome sequence of the anaerobic, halophilic alkalithermophile Natranaerobius thermophilus JW/NM-WN-LF.</title>
        <authorList>
            <person name="Zhao B."/>
            <person name="Mesbah N.M."/>
            <person name="Dalin E."/>
            <person name="Goodwin L."/>
            <person name="Nolan M."/>
            <person name="Pitluck S."/>
            <person name="Chertkov O."/>
            <person name="Brettin T.S."/>
            <person name="Han J."/>
            <person name="Larimer F.W."/>
            <person name="Land M.L."/>
            <person name="Hauser L."/>
            <person name="Kyrpides N."/>
            <person name="Wiegel J."/>
        </authorList>
    </citation>
    <scope>NUCLEOTIDE SEQUENCE [LARGE SCALE GENOMIC DNA]</scope>
    <source>
        <strain evidence="11">ATCC BAA-1301 / DSM 18059 / JW/NM-WN-LF</strain>
    </source>
</reference>
<keyword evidence="6 7" id="KW-0472">Membrane</keyword>
<feature type="domain" description="ABC transmembrane type-1" evidence="9">
    <location>
        <begin position="107"/>
        <end position="297"/>
    </location>
</feature>